<organism evidence="5 6">
    <name type="scientific">Ceutorhynchus assimilis</name>
    <name type="common">cabbage seed weevil</name>
    <dbReference type="NCBI Taxonomy" id="467358"/>
    <lineage>
        <taxon>Eukaryota</taxon>
        <taxon>Metazoa</taxon>
        <taxon>Ecdysozoa</taxon>
        <taxon>Arthropoda</taxon>
        <taxon>Hexapoda</taxon>
        <taxon>Insecta</taxon>
        <taxon>Pterygota</taxon>
        <taxon>Neoptera</taxon>
        <taxon>Endopterygota</taxon>
        <taxon>Coleoptera</taxon>
        <taxon>Polyphaga</taxon>
        <taxon>Cucujiformia</taxon>
        <taxon>Curculionidae</taxon>
        <taxon>Ceutorhynchinae</taxon>
        <taxon>Ceutorhynchus</taxon>
    </lineage>
</organism>
<dbReference type="InterPro" id="IPR008145">
    <property type="entry name" value="GK/Ca_channel_bsu"/>
</dbReference>
<evidence type="ECO:0000313" key="6">
    <source>
        <dbReference type="Proteomes" id="UP001152799"/>
    </source>
</evidence>
<evidence type="ECO:0000256" key="1">
    <source>
        <dbReference type="ARBA" id="ARBA00022614"/>
    </source>
</evidence>
<evidence type="ECO:0000259" key="4">
    <source>
        <dbReference type="PROSITE" id="PS50052"/>
    </source>
</evidence>
<dbReference type="Proteomes" id="UP001152799">
    <property type="component" value="Chromosome 9"/>
</dbReference>
<name>A0A9N9N0P4_9CUCU</name>
<dbReference type="Gene3D" id="3.80.10.10">
    <property type="entry name" value="Ribonuclease Inhibitor"/>
    <property type="match status" value="2"/>
</dbReference>
<proteinExistence type="predicted"/>
<evidence type="ECO:0000256" key="2">
    <source>
        <dbReference type="ARBA" id="ARBA00022737"/>
    </source>
</evidence>
<dbReference type="OrthoDB" id="6334211at2759"/>
<sequence>MEASSSVRFIDMRSWKATASTLFGEVPASASNFVSNMPSSPSMMNYMPTSIGGSFTDLKQQDSNPSATNLEKKEFPYPNKSNDSLVDSLKEEEGPWVTYRFQLSKWDSKLENDQPKETLVDGFDGVLTKQIVARTLSRIKKIPEFVDDYAYTKCVLTKKKLTNIDCLNSYQYLQYLDVSSNKLTTLKPLENLCFLKILDASHNSLTSVLDFKAPFFLTTVNLSYNRFKHIRDLSQFWSLTDLNLSHNFIKAIDGLENLRYLMTLKLNSNRIEILENLDDLRLQFLFLQDNVIKLDEADETANIDSMKMLRTINLSYNQITSLRAFENVLNLESLEIVNNNISKLVDIYYLRHLKFLNKLNLTGNPVTNVRRYIEVCLLNIKNLVLLNGEHVNSDFWLEKLSSIMGTNQSQAEANERLRLLMLEELNPPQIWSWLVPFDRPPLAVIVLVGLQASRRAYTARKFCSNHKNVVVGIPHTTKPKHPNEVDGDYFSFIEKDKFLEMLKKGEFLTYQENVGNYYGIAHSEFKKAEKAIIMFYTDLTMALAIKRKFLNTVLVLAIPSTRKAHLDRLSNLFAIHLIDKNTFKIQIAPVVATACQRTFEIEKQRVLNKSENDSLDDDDEKSTGEGVHPLLKVDENDIDTISSDSFWDAQIDFEDYNKASISDIIQIWWAHTTPAHSLSMIIAPTALSSMHISKNANLSREDSKVIFALLEIGV</sequence>
<keyword evidence="6" id="KW-1185">Reference proteome</keyword>
<evidence type="ECO:0000313" key="5">
    <source>
        <dbReference type="EMBL" id="CAG9773787.1"/>
    </source>
</evidence>
<dbReference type="PROSITE" id="PS51450">
    <property type="entry name" value="LRR"/>
    <property type="match status" value="5"/>
</dbReference>
<keyword evidence="2" id="KW-0677">Repeat</keyword>
<accession>A0A9N9N0P4</accession>
<dbReference type="EMBL" id="OU892285">
    <property type="protein sequence ID" value="CAG9773787.1"/>
    <property type="molecule type" value="Genomic_DNA"/>
</dbReference>
<dbReference type="InterPro" id="IPR032675">
    <property type="entry name" value="LRR_dom_sf"/>
</dbReference>
<feature type="domain" description="Guanylate kinase-like" evidence="4">
    <location>
        <begin position="442"/>
        <end position="528"/>
    </location>
</feature>
<gene>
    <name evidence="5" type="ORF">CEUTPL_LOCUS14173</name>
</gene>
<dbReference type="PROSITE" id="PS50052">
    <property type="entry name" value="GUANYLATE_KINASE_2"/>
    <property type="match status" value="1"/>
</dbReference>
<protein>
    <recommendedName>
        <fullName evidence="4">Guanylate kinase-like domain-containing protein</fullName>
    </recommendedName>
</protein>
<dbReference type="Gene3D" id="3.40.50.300">
    <property type="entry name" value="P-loop containing nucleotide triphosphate hydrolases"/>
    <property type="match status" value="1"/>
</dbReference>
<dbReference type="PANTHER" id="PTHR15454">
    <property type="entry name" value="NISCHARIN RELATED"/>
    <property type="match status" value="1"/>
</dbReference>
<dbReference type="PANTHER" id="PTHR15454:SF56">
    <property type="entry name" value="PROTEIN PHOSPHATASE 1 REGULATORY SUBUNIT 7-RELATED"/>
    <property type="match status" value="1"/>
</dbReference>
<dbReference type="SUPFAM" id="SSF52058">
    <property type="entry name" value="L domain-like"/>
    <property type="match status" value="1"/>
</dbReference>
<dbReference type="InterPro" id="IPR027417">
    <property type="entry name" value="P-loop_NTPase"/>
</dbReference>
<feature type="compositionally biased region" description="Polar residues" evidence="3">
    <location>
        <begin position="54"/>
        <end position="69"/>
    </location>
</feature>
<dbReference type="AlphaFoldDB" id="A0A9N9N0P4"/>
<keyword evidence="1" id="KW-0433">Leucine-rich repeat</keyword>
<dbReference type="InterPro" id="IPR001611">
    <property type="entry name" value="Leu-rich_rpt"/>
</dbReference>
<feature type="region of interest" description="Disordered" evidence="3">
    <location>
        <begin position="54"/>
        <end position="75"/>
    </location>
</feature>
<dbReference type="InterPro" id="IPR008144">
    <property type="entry name" value="Guanylate_kin-like_dom"/>
</dbReference>
<dbReference type="SMART" id="SM00365">
    <property type="entry name" value="LRR_SD22"/>
    <property type="match status" value="6"/>
</dbReference>
<reference evidence="5" key="1">
    <citation type="submission" date="2022-01" db="EMBL/GenBank/DDBJ databases">
        <authorList>
            <person name="King R."/>
        </authorList>
    </citation>
    <scope>NUCLEOTIDE SEQUENCE</scope>
</reference>
<dbReference type="GO" id="GO:0005737">
    <property type="term" value="C:cytoplasm"/>
    <property type="evidence" value="ECO:0007669"/>
    <property type="project" value="TreeGrafter"/>
</dbReference>
<dbReference type="Pfam" id="PF00625">
    <property type="entry name" value="Guanylate_kin"/>
    <property type="match status" value="1"/>
</dbReference>
<dbReference type="SUPFAM" id="SSF52540">
    <property type="entry name" value="P-loop containing nucleoside triphosphate hydrolases"/>
    <property type="match status" value="1"/>
</dbReference>
<evidence type="ECO:0000256" key="3">
    <source>
        <dbReference type="SAM" id="MobiDB-lite"/>
    </source>
</evidence>